<dbReference type="EMBL" id="AOET01000011">
    <property type="protein sequence ID" value="ELW39757.1"/>
    <property type="molecule type" value="Genomic_DNA"/>
</dbReference>
<gene>
    <name evidence="1" type="ORF">EC34880_0366</name>
</gene>
<protein>
    <submittedName>
        <fullName evidence="1">Uncharacterized protein</fullName>
    </submittedName>
</protein>
<dbReference type="Proteomes" id="UP000011584">
    <property type="component" value="Unassembled WGS sequence"/>
</dbReference>
<reference evidence="1 2" key="1">
    <citation type="submission" date="2012-11" db="EMBL/GenBank/DDBJ databases">
        <title>Genomic anatomy of Escherichia coli O157:H7 outbreaks.</title>
        <authorList>
            <person name="Tracy H.T."/>
            <person name="Eppinger M."/>
            <person name="Daugherty S."/>
            <person name="Agrawal S."/>
            <person name="Galens K."/>
            <person name="Tallon L."/>
            <person name="Shefchek K."/>
            <person name="Parankush S."/>
            <person name="Cebula T.A."/>
            <person name="Feng P."/>
            <person name="Soderlund R."/>
            <person name="Mammel M.K."/>
            <person name="DebRoy C."/>
            <person name="Dudley E.G."/>
            <person name="Tarr P.I."/>
            <person name="Fraser-Liggett C."/>
            <person name="Ravel J."/>
        </authorList>
    </citation>
    <scope>NUCLEOTIDE SEQUENCE [LARGE SCALE GENOMIC DNA]</scope>
    <source>
        <strain evidence="1 2">3.4880</strain>
    </source>
</reference>
<proteinExistence type="predicted"/>
<accession>A0AAV3IBA1</accession>
<evidence type="ECO:0000313" key="1">
    <source>
        <dbReference type="EMBL" id="ELW39757.1"/>
    </source>
</evidence>
<comment type="caution">
    <text evidence="1">The sequence shown here is derived from an EMBL/GenBank/DDBJ whole genome shotgun (WGS) entry which is preliminary data.</text>
</comment>
<evidence type="ECO:0000313" key="2">
    <source>
        <dbReference type="Proteomes" id="UP000011584"/>
    </source>
</evidence>
<dbReference type="AlphaFoldDB" id="A0AAV3IBA1"/>
<organism evidence="1 2">
    <name type="scientific">Escherichia coli 3.4880</name>
    <dbReference type="NCBI Taxonomy" id="1051347"/>
    <lineage>
        <taxon>Bacteria</taxon>
        <taxon>Pseudomonadati</taxon>
        <taxon>Pseudomonadota</taxon>
        <taxon>Gammaproteobacteria</taxon>
        <taxon>Enterobacterales</taxon>
        <taxon>Enterobacteriaceae</taxon>
        <taxon>Escherichia</taxon>
    </lineage>
</organism>
<name>A0AAV3IBA1_ECOLX</name>
<sequence length="46" mass="4869">MFSEPGGNSAASIVGFGPVERDAEKCTTGTTRHAWIQIAHNSPVQL</sequence>